<dbReference type="PANTHER" id="PTHR11986">
    <property type="entry name" value="AMINOTRANSFERASE CLASS III"/>
    <property type="match status" value="1"/>
</dbReference>
<protein>
    <submittedName>
        <fullName evidence="4">Bifunctional succinylornithine transaminase/acetylornithine transaminase</fullName>
    </submittedName>
</protein>
<dbReference type="InterPro" id="IPR050103">
    <property type="entry name" value="Class-III_PLP-dep_AT"/>
</dbReference>
<dbReference type="InterPro" id="IPR005814">
    <property type="entry name" value="Aminotrans_3"/>
</dbReference>
<reference evidence="4" key="2">
    <citation type="journal article" date="2014" name="ISME J.">
        <title>Microbial stratification in low pH oxic and suboxic macroscopic growths along an acid mine drainage.</title>
        <authorList>
            <person name="Mendez-Garcia C."/>
            <person name="Mesa V."/>
            <person name="Sprenger R.R."/>
            <person name="Richter M."/>
            <person name="Diez M.S."/>
            <person name="Solano J."/>
            <person name="Bargiela R."/>
            <person name="Golyshina O.V."/>
            <person name="Manteca A."/>
            <person name="Ramos J.L."/>
            <person name="Gallego J.R."/>
            <person name="Llorente I."/>
            <person name="Martins Dos Santos V.A."/>
            <person name="Jensen O.N."/>
            <person name="Pelaez A.I."/>
            <person name="Sanchez J."/>
            <person name="Ferrer M."/>
        </authorList>
    </citation>
    <scope>NUCLEOTIDE SEQUENCE</scope>
</reference>
<evidence type="ECO:0000256" key="1">
    <source>
        <dbReference type="ARBA" id="ARBA00001933"/>
    </source>
</evidence>
<accession>T1A9F5</accession>
<proteinExistence type="predicted"/>
<feature type="non-terminal residue" evidence="4">
    <location>
        <position position="53"/>
    </location>
</feature>
<dbReference type="EMBL" id="AUZX01008989">
    <property type="protein sequence ID" value="EQD53453.1"/>
    <property type="molecule type" value="Genomic_DNA"/>
</dbReference>
<name>T1A9F5_9ZZZZ</name>
<keyword evidence="2" id="KW-0032">Aminotransferase</keyword>
<evidence type="ECO:0000256" key="3">
    <source>
        <dbReference type="ARBA" id="ARBA00022679"/>
    </source>
</evidence>
<organism evidence="4">
    <name type="scientific">mine drainage metagenome</name>
    <dbReference type="NCBI Taxonomy" id="410659"/>
    <lineage>
        <taxon>unclassified sequences</taxon>
        <taxon>metagenomes</taxon>
        <taxon>ecological metagenomes</taxon>
    </lineage>
</organism>
<dbReference type="GO" id="GO:0008483">
    <property type="term" value="F:transaminase activity"/>
    <property type="evidence" value="ECO:0007669"/>
    <property type="project" value="UniProtKB-KW"/>
</dbReference>
<dbReference type="GO" id="GO:0030170">
    <property type="term" value="F:pyridoxal phosphate binding"/>
    <property type="evidence" value="ECO:0007669"/>
    <property type="project" value="InterPro"/>
</dbReference>
<sequence length="53" mass="6012">MGHSYPSIVHAIQKQAQRVTHTSNLYYNIPAIELAEMLVEKTFADRVFFSNSG</sequence>
<dbReference type="AlphaFoldDB" id="T1A9F5"/>
<evidence type="ECO:0000256" key="2">
    <source>
        <dbReference type="ARBA" id="ARBA00022576"/>
    </source>
</evidence>
<dbReference type="Gene3D" id="3.40.640.10">
    <property type="entry name" value="Type I PLP-dependent aspartate aminotransferase-like (Major domain)"/>
    <property type="match status" value="1"/>
</dbReference>
<comment type="cofactor">
    <cofactor evidence="1">
        <name>pyridoxal 5'-phosphate</name>
        <dbReference type="ChEBI" id="CHEBI:597326"/>
    </cofactor>
</comment>
<dbReference type="InterPro" id="IPR015424">
    <property type="entry name" value="PyrdxlP-dep_Trfase"/>
</dbReference>
<dbReference type="SUPFAM" id="SSF53383">
    <property type="entry name" value="PLP-dependent transferases"/>
    <property type="match status" value="1"/>
</dbReference>
<dbReference type="GO" id="GO:0042802">
    <property type="term" value="F:identical protein binding"/>
    <property type="evidence" value="ECO:0007669"/>
    <property type="project" value="TreeGrafter"/>
</dbReference>
<reference evidence="4" key="1">
    <citation type="submission" date="2013-08" db="EMBL/GenBank/DDBJ databases">
        <authorList>
            <person name="Mendez C."/>
            <person name="Richter M."/>
            <person name="Ferrer M."/>
            <person name="Sanchez J."/>
        </authorList>
    </citation>
    <scope>NUCLEOTIDE SEQUENCE</scope>
</reference>
<evidence type="ECO:0000313" key="4">
    <source>
        <dbReference type="EMBL" id="EQD53453.1"/>
    </source>
</evidence>
<dbReference type="PANTHER" id="PTHR11986:SF79">
    <property type="entry name" value="ACETYLORNITHINE AMINOTRANSFERASE, MITOCHONDRIAL"/>
    <property type="match status" value="1"/>
</dbReference>
<dbReference type="Pfam" id="PF00202">
    <property type="entry name" value="Aminotran_3"/>
    <property type="match status" value="1"/>
</dbReference>
<comment type="caution">
    <text evidence="4">The sequence shown here is derived from an EMBL/GenBank/DDBJ whole genome shotgun (WGS) entry which is preliminary data.</text>
</comment>
<keyword evidence="3" id="KW-0808">Transferase</keyword>
<dbReference type="InterPro" id="IPR015421">
    <property type="entry name" value="PyrdxlP-dep_Trfase_major"/>
</dbReference>
<gene>
    <name evidence="4" type="ORF">B1A_12380</name>
</gene>